<dbReference type="EMBL" id="BJUZ01000002">
    <property type="protein sequence ID" value="GEK93864.1"/>
    <property type="molecule type" value="Genomic_DNA"/>
</dbReference>
<dbReference type="InterPro" id="IPR000223">
    <property type="entry name" value="Pept_S26A_signal_pept_1"/>
</dbReference>
<evidence type="ECO:0000256" key="2">
    <source>
        <dbReference type="ARBA" id="ARBA00009370"/>
    </source>
</evidence>
<feature type="active site" evidence="7">
    <location>
        <position position="103"/>
    </location>
</feature>
<dbReference type="InterPro" id="IPR019757">
    <property type="entry name" value="Pept_S26A_signal_pept_1_Lys-AS"/>
</dbReference>
<dbReference type="EC" id="3.4.21.89" evidence="3 8"/>
<dbReference type="PROSITE" id="PS00501">
    <property type="entry name" value="SPASE_I_1"/>
    <property type="match status" value="1"/>
</dbReference>
<feature type="domain" description="Peptidase S26" evidence="11">
    <location>
        <begin position="10"/>
        <end position="223"/>
    </location>
</feature>
<dbReference type="Pfam" id="PF10502">
    <property type="entry name" value="Peptidase_S26"/>
    <property type="match status" value="1"/>
</dbReference>
<dbReference type="OrthoDB" id="9815782at2"/>
<dbReference type="PRINTS" id="PR00727">
    <property type="entry name" value="LEADERPTASE"/>
</dbReference>
<dbReference type="InterPro" id="IPR019533">
    <property type="entry name" value="Peptidase_S26"/>
</dbReference>
<dbReference type="PROSITE" id="PS00761">
    <property type="entry name" value="SPASE_I_3"/>
    <property type="match status" value="1"/>
</dbReference>
<evidence type="ECO:0000256" key="8">
    <source>
        <dbReference type="RuleBase" id="RU003993"/>
    </source>
</evidence>
<dbReference type="InterPro" id="IPR019758">
    <property type="entry name" value="Pept_S26A_signal_pept_1_CS"/>
</dbReference>
<sequence>MTLRNALQNALSICGALVFSLSIHSAVAASYTVPSASMEPTLMIGDHIGVVIPQYGFSTANLPFGNLLHSPEGGNSRLFGHMPSRGDVIVFRAPASPKDTWVKRVIGLPGDRIELRGGRVLINGTMLPWKDEGTFREESSKGIWQTAEQYDETLPGNHHHKILKMQENGQLDDIAPFTVPSGRLFVMGDNRDNSADSRVPVSDGGVGLLPLWNVTGRAIEVLWSWHHPTRVIISLA</sequence>
<dbReference type="GO" id="GO:0004252">
    <property type="term" value="F:serine-type endopeptidase activity"/>
    <property type="evidence" value="ECO:0007669"/>
    <property type="project" value="InterPro"/>
</dbReference>
<keyword evidence="6 8" id="KW-0378">Hydrolase</keyword>
<feature type="chain" id="PRO_5021875789" description="Signal peptidase I" evidence="10">
    <location>
        <begin position="29"/>
        <end position="236"/>
    </location>
</feature>
<evidence type="ECO:0000313" key="12">
    <source>
        <dbReference type="EMBL" id="GEK93864.1"/>
    </source>
</evidence>
<name>A0A511B086_9PROT</name>
<dbReference type="PANTHER" id="PTHR43390:SF1">
    <property type="entry name" value="CHLOROPLAST PROCESSING PEPTIDASE"/>
    <property type="match status" value="1"/>
</dbReference>
<evidence type="ECO:0000313" key="13">
    <source>
        <dbReference type="Proteomes" id="UP000321230"/>
    </source>
</evidence>
<dbReference type="GO" id="GO:0016020">
    <property type="term" value="C:membrane"/>
    <property type="evidence" value="ECO:0007669"/>
    <property type="project" value="UniProtKB-SubCell"/>
</dbReference>
<dbReference type="GO" id="GO:0006465">
    <property type="term" value="P:signal peptide processing"/>
    <property type="evidence" value="ECO:0007669"/>
    <property type="project" value="InterPro"/>
</dbReference>
<evidence type="ECO:0000256" key="5">
    <source>
        <dbReference type="ARBA" id="ARBA00022670"/>
    </source>
</evidence>
<organism evidence="12 13">
    <name type="scientific">Gluconobacter wancherniae NBRC 103581</name>
    <dbReference type="NCBI Taxonomy" id="656744"/>
    <lineage>
        <taxon>Bacteria</taxon>
        <taxon>Pseudomonadati</taxon>
        <taxon>Pseudomonadota</taxon>
        <taxon>Alphaproteobacteria</taxon>
        <taxon>Acetobacterales</taxon>
        <taxon>Acetobacteraceae</taxon>
        <taxon>Gluconobacter</taxon>
    </lineage>
</organism>
<accession>A0A511B086</accession>
<feature type="signal peptide" evidence="10">
    <location>
        <begin position="1"/>
        <end position="28"/>
    </location>
</feature>
<dbReference type="AlphaFoldDB" id="A0A511B086"/>
<comment type="similarity">
    <text evidence="2 9">Belongs to the peptidase S26 family.</text>
</comment>
<comment type="caution">
    <text evidence="12">The sequence shown here is derived from an EMBL/GenBank/DDBJ whole genome shotgun (WGS) entry which is preliminary data.</text>
</comment>
<reference evidence="12 13" key="1">
    <citation type="submission" date="2019-07" db="EMBL/GenBank/DDBJ databases">
        <title>Whole genome shotgun sequence of Gluconobacter wancherniae NBRC 103581.</title>
        <authorList>
            <person name="Hosoyama A."/>
            <person name="Uohara A."/>
            <person name="Ohji S."/>
            <person name="Ichikawa N."/>
        </authorList>
    </citation>
    <scope>NUCLEOTIDE SEQUENCE [LARGE SCALE GENOMIC DNA]</scope>
    <source>
        <strain evidence="12 13">NBRC 103581</strain>
    </source>
</reference>
<evidence type="ECO:0000256" key="3">
    <source>
        <dbReference type="ARBA" id="ARBA00013208"/>
    </source>
</evidence>
<evidence type="ECO:0000256" key="1">
    <source>
        <dbReference type="ARBA" id="ARBA00000677"/>
    </source>
</evidence>
<comment type="subcellular location">
    <subcellularLocation>
        <location evidence="9">Membrane</location>
        <topology evidence="9">Single-pass type II membrane protein</topology>
    </subcellularLocation>
</comment>
<dbReference type="InterPro" id="IPR019756">
    <property type="entry name" value="Pept_S26A_signal_pept_1_Ser-AS"/>
</dbReference>
<dbReference type="CDD" id="cd06530">
    <property type="entry name" value="S26_SPase_I"/>
    <property type="match status" value="1"/>
</dbReference>
<evidence type="ECO:0000259" key="11">
    <source>
        <dbReference type="Pfam" id="PF10502"/>
    </source>
</evidence>
<dbReference type="PANTHER" id="PTHR43390">
    <property type="entry name" value="SIGNAL PEPTIDASE I"/>
    <property type="match status" value="1"/>
</dbReference>
<evidence type="ECO:0000256" key="9">
    <source>
        <dbReference type="RuleBase" id="RU362042"/>
    </source>
</evidence>
<evidence type="ECO:0000256" key="10">
    <source>
        <dbReference type="SAM" id="SignalP"/>
    </source>
</evidence>
<gene>
    <name evidence="12" type="primary">sipS</name>
    <name evidence="12" type="ORF">GWA01_16340</name>
</gene>
<evidence type="ECO:0000256" key="4">
    <source>
        <dbReference type="ARBA" id="ARBA00019232"/>
    </source>
</evidence>
<protein>
    <recommendedName>
        <fullName evidence="4 8">Signal peptidase I</fullName>
        <ecNumber evidence="3 8">3.4.21.89</ecNumber>
    </recommendedName>
</protein>
<dbReference type="InterPro" id="IPR036286">
    <property type="entry name" value="LexA/Signal_pep-like_sf"/>
</dbReference>
<dbReference type="PROSITE" id="PS00760">
    <property type="entry name" value="SPASE_I_2"/>
    <property type="match status" value="1"/>
</dbReference>
<keyword evidence="13" id="KW-1185">Reference proteome</keyword>
<comment type="catalytic activity">
    <reaction evidence="1 8">
        <text>Cleavage of hydrophobic, N-terminal signal or leader sequences from secreted and periplasmic proteins.</text>
        <dbReference type="EC" id="3.4.21.89"/>
    </reaction>
</comment>
<evidence type="ECO:0000256" key="6">
    <source>
        <dbReference type="ARBA" id="ARBA00022801"/>
    </source>
</evidence>
<dbReference type="SUPFAM" id="SSF51306">
    <property type="entry name" value="LexA/Signal peptidase"/>
    <property type="match status" value="1"/>
</dbReference>
<feature type="active site" evidence="7">
    <location>
        <position position="37"/>
    </location>
</feature>
<dbReference type="GO" id="GO:0009003">
    <property type="term" value="F:signal peptidase activity"/>
    <property type="evidence" value="ECO:0007669"/>
    <property type="project" value="UniProtKB-EC"/>
</dbReference>
<keyword evidence="5 8" id="KW-0645">Protease</keyword>
<evidence type="ECO:0000256" key="7">
    <source>
        <dbReference type="PIRSR" id="PIRSR600223-1"/>
    </source>
</evidence>
<dbReference type="NCBIfam" id="TIGR02227">
    <property type="entry name" value="sigpep_I_bact"/>
    <property type="match status" value="1"/>
</dbReference>
<proteinExistence type="inferred from homology"/>
<keyword evidence="10" id="KW-0732">Signal</keyword>
<dbReference type="Gene3D" id="2.10.109.10">
    <property type="entry name" value="Umud Fragment, subunit A"/>
    <property type="match status" value="1"/>
</dbReference>
<dbReference type="RefSeq" id="WP_146796144.1">
    <property type="nucleotide sequence ID" value="NZ_BARC01000003.1"/>
</dbReference>
<dbReference type="Proteomes" id="UP000321230">
    <property type="component" value="Unassembled WGS sequence"/>
</dbReference>